<evidence type="ECO:0000313" key="3">
    <source>
        <dbReference type="Proteomes" id="UP000235050"/>
    </source>
</evidence>
<organism evidence="2 3">
    <name type="scientific">Bifidobacterium margollesii</name>
    <dbReference type="NCBI Taxonomy" id="2020964"/>
    <lineage>
        <taxon>Bacteria</taxon>
        <taxon>Bacillati</taxon>
        <taxon>Actinomycetota</taxon>
        <taxon>Actinomycetes</taxon>
        <taxon>Bifidobacteriales</taxon>
        <taxon>Bifidobacteriaceae</taxon>
        <taxon>Bifidobacterium</taxon>
    </lineage>
</organism>
<feature type="transmembrane region" description="Helical" evidence="1">
    <location>
        <begin position="137"/>
        <end position="157"/>
    </location>
</feature>
<keyword evidence="1" id="KW-0472">Membrane</keyword>
<feature type="transmembrane region" description="Helical" evidence="1">
    <location>
        <begin position="78"/>
        <end position="97"/>
    </location>
</feature>
<feature type="transmembrane region" description="Helical" evidence="1">
    <location>
        <begin position="177"/>
        <end position="202"/>
    </location>
</feature>
<gene>
    <name evidence="2" type="ORF">Uis1B_1178</name>
</gene>
<comment type="caution">
    <text evidence="2">The sequence shown here is derived from an EMBL/GenBank/DDBJ whole genome shotgun (WGS) entry which is preliminary data.</text>
</comment>
<evidence type="ECO:0000313" key="2">
    <source>
        <dbReference type="EMBL" id="PLS30889.1"/>
    </source>
</evidence>
<proteinExistence type="predicted"/>
<accession>A0A2N5J9J5</accession>
<name>A0A2N5J9J5_9BIFI</name>
<reference evidence="2 3" key="1">
    <citation type="submission" date="2017-07" db="EMBL/GenBank/DDBJ databases">
        <title>Bifidobacterium novel species.</title>
        <authorList>
            <person name="Lugli G.A."/>
            <person name="Milani C."/>
            <person name="Duranti S."/>
            <person name="Mangifesta M."/>
        </authorList>
    </citation>
    <scope>NUCLEOTIDE SEQUENCE [LARGE SCALE GENOMIC DNA]</scope>
    <source>
        <strain evidence="3">Uis1B</strain>
    </source>
</reference>
<sequence length="469" mass="51144">MMRMTDSSPSRATGPESWGGRPIAWWHELTFPDKVRLFTAALWLTSLLAFHPESVLDAIAVLALLAVIALLPRHPRITIAIGLAACLASGFVTTNLVEAAHLITLFAIFLTGGYALARGWAVVAVTIYSVAETTCAIVWNASSVALDTMTSFVNGFLDGYSGTQPGASDIGGGSVSPILAWTFSVLLSILVNGFLVAFGRAFRVNTDARRTIVRNEALLERVTREQRIARMIHDSVANDMSVVAMLSWRLRQTLPERNATDTNTDHTAAARDGIIDNTDAASMLDTIYDRSHHALDRVHEVIDVLDGRRTLTDTEKTTVDTDDTAIPLSARVEKLVEEQDRTMTMLGMNGTSHIDITDDTQPSQAVTNTVLSLMEEIYANIVRHAAWNGSEDGNENGIPVYSLFVTGTRDVIRVTEINRITDEESHVVRGTRHGKGLDLHRSAIEALDGTLNTSAQEGTWTIAAELPLR</sequence>
<keyword evidence="1" id="KW-0812">Transmembrane</keyword>
<dbReference type="EMBL" id="NMWU01000021">
    <property type="protein sequence ID" value="PLS30889.1"/>
    <property type="molecule type" value="Genomic_DNA"/>
</dbReference>
<feature type="transmembrane region" description="Helical" evidence="1">
    <location>
        <begin position="103"/>
        <end position="130"/>
    </location>
</feature>
<keyword evidence="1" id="KW-1133">Transmembrane helix</keyword>
<dbReference type="AlphaFoldDB" id="A0A2N5J9J5"/>
<protein>
    <submittedName>
        <fullName evidence="2">Uncharacterized protein</fullName>
    </submittedName>
</protein>
<dbReference type="Proteomes" id="UP000235050">
    <property type="component" value="Unassembled WGS sequence"/>
</dbReference>
<keyword evidence="3" id="KW-1185">Reference proteome</keyword>
<dbReference type="Gene3D" id="3.30.565.10">
    <property type="entry name" value="Histidine kinase-like ATPase, C-terminal domain"/>
    <property type="match status" value="1"/>
</dbReference>
<evidence type="ECO:0000256" key="1">
    <source>
        <dbReference type="SAM" id="Phobius"/>
    </source>
</evidence>
<dbReference type="InterPro" id="IPR036890">
    <property type="entry name" value="HATPase_C_sf"/>
</dbReference>
<feature type="transmembrane region" description="Helical" evidence="1">
    <location>
        <begin position="54"/>
        <end position="71"/>
    </location>
</feature>